<accession>A0ABS1HCM7</accession>
<evidence type="ECO:0000313" key="2">
    <source>
        <dbReference type="EMBL" id="MBK3497162.1"/>
    </source>
</evidence>
<evidence type="ECO:0000259" key="1">
    <source>
        <dbReference type="Pfam" id="PF13761"/>
    </source>
</evidence>
<reference evidence="2 3" key="1">
    <citation type="submission" date="2020-12" db="EMBL/GenBank/DDBJ databases">
        <title>YIM B01967 draft genome.</title>
        <authorList>
            <person name="Yan X."/>
        </authorList>
    </citation>
    <scope>NUCLEOTIDE SEQUENCE [LARGE SCALE GENOMIC DNA]</scope>
    <source>
        <strain evidence="2 3">YIM B01967</strain>
    </source>
</reference>
<dbReference type="EMBL" id="JAEOAH010000051">
    <property type="protein sequence ID" value="MBK3497162.1"/>
    <property type="molecule type" value="Genomic_DNA"/>
</dbReference>
<dbReference type="InterPro" id="IPR025311">
    <property type="entry name" value="DUF4166"/>
</dbReference>
<dbReference type="Proteomes" id="UP000618943">
    <property type="component" value="Unassembled WGS sequence"/>
</dbReference>
<proteinExistence type="predicted"/>
<protein>
    <submittedName>
        <fullName evidence="2">DUF4166 domain-containing protein</fullName>
    </submittedName>
</protein>
<evidence type="ECO:0000313" key="3">
    <source>
        <dbReference type="Proteomes" id="UP000618943"/>
    </source>
</evidence>
<name>A0ABS1HCM7_9BACL</name>
<keyword evidence="3" id="KW-1185">Reference proteome</keyword>
<feature type="domain" description="DUF4166" evidence="1">
    <location>
        <begin position="15"/>
        <end position="198"/>
    </location>
</feature>
<comment type="caution">
    <text evidence="2">The sequence shown here is derived from an EMBL/GenBank/DDBJ whole genome shotgun (WGS) entry which is preliminary data.</text>
</comment>
<sequence length="203" mass="23526">MTIYQSLLGEDFHKLHPKLQERYALPVDVPFFATGTMTKIETGARWLNPLLTFATHWKFLFPENGQDVPFTIQNTCKLLSNGEAEVYWERTFYFKKGTRRFNAFMTIDAKRKVVKDYLGEPSLLYSDLKFDVTNEGRLLIRSGFQRVVLGKIELPIPRLLEGSVIVEEGYDAVRELFTIHVYIHNPIVGRVMAYAGEFKEHIC</sequence>
<dbReference type="Pfam" id="PF13761">
    <property type="entry name" value="DUF4166"/>
    <property type="match status" value="1"/>
</dbReference>
<organism evidence="2 3">
    <name type="scientific">Viridibacillus soli</name>
    <dbReference type="NCBI Taxonomy" id="2798301"/>
    <lineage>
        <taxon>Bacteria</taxon>
        <taxon>Bacillati</taxon>
        <taxon>Bacillota</taxon>
        <taxon>Bacilli</taxon>
        <taxon>Bacillales</taxon>
        <taxon>Caryophanaceae</taxon>
        <taxon>Viridibacillus</taxon>
    </lineage>
</organism>
<dbReference type="RefSeq" id="WP_200750464.1">
    <property type="nucleotide sequence ID" value="NZ_JAEOAH010000051.1"/>
</dbReference>
<gene>
    <name evidence="2" type="ORF">JFL43_20475</name>
</gene>